<name>A0A6S7DHD1_9BURK</name>
<evidence type="ECO:0000313" key="3">
    <source>
        <dbReference type="EMBL" id="CAB3850065.1"/>
    </source>
</evidence>
<dbReference type="InterPro" id="IPR036365">
    <property type="entry name" value="PGBD-like_sf"/>
</dbReference>
<dbReference type="Proteomes" id="UP000494117">
    <property type="component" value="Unassembled WGS sequence"/>
</dbReference>
<evidence type="ECO:0000259" key="1">
    <source>
        <dbReference type="Pfam" id="PF01471"/>
    </source>
</evidence>
<proteinExistence type="predicted"/>
<dbReference type="Pfam" id="PF01471">
    <property type="entry name" value="PG_binding_1"/>
    <property type="match status" value="1"/>
</dbReference>
<feature type="domain" description="N-acetylmuramidase" evidence="2">
    <location>
        <begin position="90"/>
        <end position="260"/>
    </location>
</feature>
<protein>
    <recommendedName>
        <fullName evidence="5">N-acetylmuramidase domain-containing protein</fullName>
    </recommendedName>
</protein>
<dbReference type="InterPro" id="IPR036366">
    <property type="entry name" value="PGBDSf"/>
</dbReference>
<feature type="domain" description="Peptidoglycan binding-like" evidence="1">
    <location>
        <begin position="11"/>
        <end position="65"/>
    </location>
</feature>
<dbReference type="AlphaFoldDB" id="A0A6S7DHD1"/>
<evidence type="ECO:0000313" key="4">
    <source>
        <dbReference type="Proteomes" id="UP000494117"/>
    </source>
</evidence>
<sequence>MRNILKMGDIGQDVSDLQADLRRAGFDVPPTAIYDDATRDAVAALQQARGLVMDGKYGPKSRSALAGFDTSRMLRESDLIAAADRLDVPLASIKAVNEVESSGRGFLADGRPVILFERHVFWRQLQAHAIDPAPHAALRPSIVNQTRGGYAGGAAEYTRLAAASQICAPAAQEAASWGAFQIMGYHWEALGFADIETFVATQSRSEGDQLATFVAFILADPALHRALKGRKWSQFSRIYNGPAYAENLHDVKMARAFDRYSGVTAGKGA</sequence>
<reference evidence="3 4" key="1">
    <citation type="submission" date="2020-04" db="EMBL/GenBank/DDBJ databases">
        <authorList>
            <person name="De Canck E."/>
        </authorList>
    </citation>
    <scope>NUCLEOTIDE SEQUENCE [LARGE SCALE GENOMIC DNA]</scope>
    <source>
        <strain evidence="3 4">LMG 26858</strain>
    </source>
</reference>
<dbReference type="RefSeq" id="WP_175206579.1">
    <property type="nucleotide sequence ID" value="NZ_CADILG010000009.1"/>
</dbReference>
<dbReference type="InterPro" id="IPR024408">
    <property type="entry name" value="Muramidase"/>
</dbReference>
<dbReference type="InterPro" id="IPR002477">
    <property type="entry name" value="Peptidoglycan-bd-like"/>
</dbReference>
<evidence type="ECO:0000259" key="2">
    <source>
        <dbReference type="Pfam" id="PF11860"/>
    </source>
</evidence>
<dbReference type="SUPFAM" id="SSF47090">
    <property type="entry name" value="PGBD-like"/>
    <property type="match status" value="1"/>
</dbReference>
<dbReference type="Pfam" id="PF11860">
    <property type="entry name" value="Muramidase"/>
    <property type="match status" value="1"/>
</dbReference>
<gene>
    <name evidence="3" type="ORF">LMG26858_01660</name>
</gene>
<organism evidence="3 4">
    <name type="scientific">Achromobacter anxifer</name>
    <dbReference type="NCBI Taxonomy" id="1287737"/>
    <lineage>
        <taxon>Bacteria</taxon>
        <taxon>Pseudomonadati</taxon>
        <taxon>Pseudomonadota</taxon>
        <taxon>Betaproteobacteria</taxon>
        <taxon>Burkholderiales</taxon>
        <taxon>Alcaligenaceae</taxon>
        <taxon>Achromobacter</taxon>
    </lineage>
</organism>
<accession>A0A6S7DHD1</accession>
<dbReference type="Gene3D" id="1.10.101.10">
    <property type="entry name" value="PGBD-like superfamily/PGBD"/>
    <property type="match status" value="1"/>
</dbReference>
<keyword evidence="4" id="KW-1185">Reference proteome</keyword>
<dbReference type="EMBL" id="CADILG010000009">
    <property type="protein sequence ID" value="CAB3850065.1"/>
    <property type="molecule type" value="Genomic_DNA"/>
</dbReference>
<evidence type="ECO:0008006" key="5">
    <source>
        <dbReference type="Google" id="ProtNLM"/>
    </source>
</evidence>